<keyword evidence="2 5" id="KW-0326">Glycosidase</keyword>
<organism evidence="5 6">
    <name type="scientific">Lacticaseibacillus mingshuiensis</name>
    <dbReference type="NCBI Taxonomy" id="2799574"/>
    <lineage>
        <taxon>Bacteria</taxon>
        <taxon>Bacillati</taxon>
        <taxon>Bacillota</taxon>
        <taxon>Bacilli</taxon>
        <taxon>Lactobacillales</taxon>
        <taxon>Lactobacillaceae</taxon>
        <taxon>Lacticaseibacillus</taxon>
    </lineage>
</organism>
<dbReference type="GO" id="GO:0016798">
    <property type="term" value="F:hydrolase activity, acting on glycosyl bonds"/>
    <property type="evidence" value="ECO:0007669"/>
    <property type="project" value="UniProtKB-KW"/>
</dbReference>
<evidence type="ECO:0000256" key="3">
    <source>
        <dbReference type="SAM" id="MobiDB-lite"/>
    </source>
</evidence>
<dbReference type="InterPro" id="IPR045857">
    <property type="entry name" value="O16G_dom_2"/>
</dbReference>
<feature type="domain" description="Glycosyl hydrolase family 13 catalytic" evidence="4">
    <location>
        <begin position="146"/>
        <end position="510"/>
    </location>
</feature>
<dbReference type="InterPro" id="IPR004185">
    <property type="entry name" value="Glyco_hydro_13_lg-like_dom"/>
</dbReference>
<dbReference type="Pfam" id="PF00128">
    <property type="entry name" value="Alpha-amylase"/>
    <property type="match status" value="1"/>
</dbReference>
<sequence length="582" mass="66423">MELAALRHRPESEDAFLYDPTHMRVRLHAKAGDVAGVSVLFNDPNWFEDRDGKMTFIYHEKTLVKLGTGQLQDYWGTTLTAPYRRLQYLFVVTGTDGTTTLFGDRGTRADSEEERQELGNYFRMPYFHQIDRVKTPDWVKETVWYQIFPERFANGDKANDPAGTKPWQPSDHPGREDYYGGDLQGVLDHLDDLQNLGINGLYFCPLFKASSNHKYDTIDYLEIDPDFGDKALFAKLVNEAHKRGMKVMLDAVFNHMGYASPQWLDVVENGEQSRFKDWFHIYEFPVTPYRNPVLKEGAPQFDTFAFGDNMPKLNTANPEVQDYLLTVATYWIKQFDIDAWRLDVANEVDHHFWAKFNAACKAVKPDFYILGEIWHSSQNWLNGTEFDGVMNYAFTQQIEHHFLTGKQDAKTAMALLVDQLMLYRDQTDQVMLNMLDSHDTPRIRTIAGGNEDKALQALAFTFLQTGAPCIYYGTEMGMEGDNDPDDRKPMDWSQLGQPIWQRVQQLIALRHRFAKLLGTGTTQLEVRDDGLIQVTRVLGDQTLVGLFNTTAQPVAVTVQAPAYTQQFGDGALLPLGVVVSIS</sequence>
<feature type="region of interest" description="Disordered" evidence="3">
    <location>
        <begin position="155"/>
        <end position="175"/>
    </location>
</feature>
<dbReference type="PANTHER" id="PTHR10357">
    <property type="entry name" value="ALPHA-AMYLASE FAMILY MEMBER"/>
    <property type="match status" value="1"/>
</dbReference>
<proteinExistence type="predicted"/>
<keyword evidence="6" id="KW-1185">Reference proteome</keyword>
<evidence type="ECO:0000313" key="5">
    <source>
        <dbReference type="EMBL" id="MFD1430285.1"/>
    </source>
</evidence>
<dbReference type="SMART" id="SM00642">
    <property type="entry name" value="Aamy"/>
    <property type="match status" value="1"/>
</dbReference>
<dbReference type="PANTHER" id="PTHR10357:SF210">
    <property type="entry name" value="MALTODEXTRIN GLUCOSIDASE"/>
    <property type="match status" value="1"/>
</dbReference>
<dbReference type="EMBL" id="JBHTOC010000011">
    <property type="protein sequence ID" value="MFD1430285.1"/>
    <property type="molecule type" value="Genomic_DNA"/>
</dbReference>
<keyword evidence="1 5" id="KW-0378">Hydrolase</keyword>
<dbReference type="SUPFAM" id="SSF51445">
    <property type="entry name" value="(Trans)glycosidases"/>
    <property type="match status" value="1"/>
</dbReference>
<reference evidence="6" key="1">
    <citation type="journal article" date="2019" name="Int. J. Syst. Evol. Microbiol.">
        <title>The Global Catalogue of Microorganisms (GCM) 10K type strain sequencing project: providing services to taxonomists for standard genome sequencing and annotation.</title>
        <authorList>
            <consortium name="The Broad Institute Genomics Platform"/>
            <consortium name="The Broad Institute Genome Sequencing Center for Infectious Disease"/>
            <person name="Wu L."/>
            <person name="Ma J."/>
        </authorList>
    </citation>
    <scope>NUCLEOTIDE SEQUENCE [LARGE SCALE GENOMIC DNA]</scope>
    <source>
        <strain evidence="6">CCM 8980</strain>
    </source>
</reference>
<dbReference type="Gene3D" id="3.90.400.10">
    <property type="entry name" value="Oligo-1,6-glucosidase, Domain 2"/>
    <property type="match status" value="1"/>
</dbReference>
<comment type="caution">
    <text evidence="5">The sequence shown here is derived from an EMBL/GenBank/DDBJ whole genome shotgun (WGS) entry which is preliminary data.</text>
</comment>
<dbReference type="SUPFAM" id="SSF81296">
    <property type="entry name" value="E set domains"/>
    <property type="match status" value="1"/>
</dbReference>
<dbReference type="RefSeq" id="WP_203626603.1">
    <property type="nucleotide sequence ID" value="NZ_BOLQ01000006.1"/>
</dbReference>
<evidence type="ECO:0000256" key="1">
    <source>
        <dbReference type="ARBA" id="ARBA00022801"/>
    </source>
</evidence>
<dbReference type="InterPro" id="IPR006047">
    <property type="entry name" value="GH13_cat_dom"/>
</dbReference>
<gene>
    <name evidence="5" type="ORF">ACFQ4P_08500</name>
</gene>
<evidence type="ECO:0000259" key="4">
    <source>
        <dbReference type="SMART" id="SM00642"/>
    </source>
</evidence>
<accession>A0ABW4CHH2</accession>
<name>A0ABW4CHH2_9LACO</name>
<dbReference type="InterPro" id="IPR014756">
    <property type="entry name" value="Ig_E-set"/>
</dbReference>
<dbReference type="Pfam" id="PF02903">
    <property type="entry name" value="Alpha-amylase_N"/>
    <property type="match status" value="1"/>
</dbReference>
<evidence type="ECO:0000256" key="2">
    <source>
        <dbReference type="ARBA" id="ARBA00023295"/>
    </source>
</evidence>
<dbReference type="EC" id="3.2.1.-" evidence="5"/>
<dbReference type="Gene3D" id="2.60.40.10">
    <property type="entry name" value="Immunoglobulins"/>
    <property type="match status" value="1"/>
</dbReference>
<dbReference type="CDD" id="cd02857">
    <property type="entry name" value="E_set_CDase_PDE_N"/>
    <property type="match status" value="1"/>
</dbReference>
<dbReference type="Proteomes" id="UP001597196">
    <property type="component" value="Unassembled WGS sequence"/>
</dbReference>
<dbReference type="InterPro" id="IPR017853">
    <property type="entry name" value="GH"/>
</dbReference>
<dbReference type="CDD" id="cd11338">
    <property type="entry name" value="AmyAc_CMD"/>
    <property type="match status" value="1"/>
</dbReference>
<protein>
    <submittedName>
        <fullName evidence="5">Glycoside hydrolase family 13 protein</fullName>
        <ecNumber evidence="5">3.2.1.-</ecNumber>
    </submittedName>
</protein>
<dbReference type="InterPro" id="IPR013783">
    <property type="entry name" value="Ig-like_fold"/>
</dbReference>
<evidence type="ECO:0000313" key="6">
    <source>
        <dbReference type="Proteomes" id="UP001597196"/>
    </source>
</evidence>
<dbReference type="Gene3D" id="3.20.20.80">
    <property type="entry name" value="Glycosidases"/>
    <property type="match status" value="1"/>
</dbReference>